<feature type="transmembrane region" description="Helical" evidence="1">
    <location>
        <begin position="38"/>
        <end position="60"/>
    </location>
</feature>
<keyword evidence="1" id="KW-1133">Transmembrane helix</keyword>
<keyword evidence="3" id="KW-1185">Reference proteome</keyword>
<reference evidence="2 3" key="1">
    <citation type="submission" date="2021-03" db="EMBL/GenBank/DDBJ databases">
        <title>Genomic Encyclopedia of Type Strains, Phase IV (KMG-IV): sequencing the most valuable type-strain genomes for metagenomic binning, comparative biology and taxonomic classification.</title>
        <authorList>
            <person name="Goeker M."/>
        </authorList>
    </citation>
    <scope>NUCLEOTIDE SEQUENCE [LARGE SCALE GENOMIC DNA]</scope>
    <source>
        <strain evidence="2 3">DSM 26427</strain>
    </source>
</reference>
<dbReference type="EMBL" id="JAGGJV010000014">
    <property type="protein sequence ID" value="MBP1862174.1"/>
    <property type="molecule type" value="Genomic_DNA"/>
</dbReference>
<feature type="transmembrane region" description="Helical" evidence="1">
    <location>
        <begin position="6"/>
        <end position="26"/>
    </location>
</feature>
<organism evidence="2 3">
    <name type="scientific">Rhizobium herbae</name>
    <dbReference type="NCBI Taxonomy" id="508661"/>
    <lineage>
        <taxon>Bacteria</taxon>
        <taxon>Pseudomonadati</taxon>
        <taxon>Pseudomonadota</taxon>
        <taxon>Alphaproteobacteria</taxon>
        <taxon>Hyphomicrobiales</taxon>
        <taxon>Rhizobiaceae</taxon>
        <taxon>Rhizobium/Agrobacterium group</taxon>
        <taxon>Rhizobium</taxon>
    </lineage>
</organism>
<comment type="caution">
    <text evidence="2">The sequence shown here is derived from an EMBL/GenBank/DDBJ whole genome shotgun (WGS) entry which is preliminary data.</text>
</comment>
<keyword evidence="1" id="KW-0812">Transmembrane</keyword>
<proteinExistence type="predicted"/>
<name>A0ABS4EW33_9HYPH</name>
<evidence type="ECO:0008006" key="4">
    <source>
        <dbReference type="Google" id="ProtNLM"/>
    </source>
</evidence>
<sequence>MSVFQTFLLGGLALNGGAILALWLMHRGHISSRPIFRLLLVGAIVLALGSGLLLIIGVPLI</sequence>
<protein>
    <recommendedName>
        <fullName evidence="4">DUF2768 domain-containing protein</fullName>
    </recommendedName>
</protein>
<evidence type="ECO:0000313" key="2">
    <source>
        <dbReference type="EMBL" id="MBP1862174.1"/>
    </source>
</evidence>
<dbReference type="RefSeq" id="WP_209857167.1">
    <property type="nucleotide sequence ID" value="NZ_JAGGJV010000014.1"/>
</dbReference>
<evidence type="ECO:0000313" key="3">
    <source>
        <dbReference type="Proteomes" id="UP000823786"/>
    </source>
</evidence>
<gene>
    <name evidence="2" type="ORF">J2Z75_005705</name>
</gene>
<keyword evidence="1" id="KW-0472">Membrane</keyword>
<accession>A0ABS4EW33</accession>
<evidence type="ECO:0000256" key="1">
    <source>
        <dbReference type="SAM" id="Phobius"/>
    </source>
</evidence>
<dbReference type="Proteomes" id="UP000823786">
    <property type="component" value="Unassembled WGS sequence"/>
</dbReference>